<accession>A0A6J5S0F4</accession>
<dbReference type="EMBL" id="LR797293">
    <property type="protein sequence ID" value="CAB4199578.1"/>
    <property type="molecule type" value="Genomic_DNA"/>
</dbReference>
<proteinExistence type="predicted"/>
<protein>
    <submittedName>
        <fullName evidence="3">Uncharacterized protein</fullName>
    </submittedName>
</protein>
<evidence type="ECO:0000313" key="3">
    <source>
        <dbReference type="EMBL" id="CAB4199578.1"/>
    </source>
</evidence>
<reference evidence="3" key="1">
    <citation type="submission" date="2020-05" db="EMBL/GenBank/DDBJ databases">
        <authorList>
            <person name="Chiriac C."/>
            <person name="Salcher M."/>
            <person name="Ghai R."/>
            <person name="Kavagutti S V."/>
        </authorList>
    </citation>
    <scope>NUCLEOTIDE SEQUENCE</scope>
</reference>
<name>A0A6J5S0F4_9CAUD</name>
<organism evidence="3">
    <name type="scientific">uncultured Caudovirales phage</name>
    <dbReference type="NCBI Taxonomy" id="2100421"/>
    <lineage>
        <taxon>Viruses</taxon>
        <taxon>Duplodnaviria</taxon>
        <taxon>Heunggongvirae</taxon>
        <taxon>Uroviricota</taxon>
        <taxon>Caudoviricetes</taxon>
        <taxon>Peduoviridae</taxon>
        <taxon>Maltschvirus</taxon>
        <taxon>Maltschvirus maltsch</taxon>
    </lineage>
</organism>
<dbReference type="EMBL" id="LR796308">
    <property type="protein sequence ID" value="CAB4135920.1"/>
    <property type="molecule type" value="Genomic_DNA"/>
</dbReference>
<gene>
    <name evidence="3" type="ORF">UFOVP1350_5</name>
    <name evidence="1" type="ORF">UFOVP301_32</name>
    <name evidence="2" type="ORF">UFOVP576_39</name>
</gene>
<evidence type="ECO:0000313" key="2">
    <source>
        <dbReference type="EMBL" id="CAB4150847.1"/>
    </source>
</evidence>
<evidence type="ECO:0000313" key="1">
    <source>
        <dbReference type="EMBL" id="CAB4135920.1"/>
    </source>
</evidence>
<dbReference type="EMBL" id="LR796550">
    <property type="protein sequence ID" value="CAB4150847.1"/>
    <property type="molecule type" value="Genomic_DNA"/>
</dbReference>
<sequence length="58" mass="6793">MSMENILCLLCGSLVATAIFTVFVWRQGIIEDRLINHIRRSAYNKGWQDCQDKKFETE</sequence>